<dbReference type="Gene3D" id="3.40.50.300">
    <property type="entry name" value="P-loop containing nucleotide triphosphate hydrolases"/>
    <property type="match status" value="2"/>
</dbReference>
<dbReference type="Pfam" id="PF13175">
    <property type="entry name" value="AAA_15"/>
    <property type="match status" value="2"/>
</dbReference>
<dbReference type="InterPro" id="IPR041685">
    <property type="entry name" value="AAA_GajA/Old/RecF-like"/>
</dbReference>
<dbReference type="OrthoDB" id="9815944at2"/>
<dbReference type="InterPro" id="IPR051396">
    <property type="entry name" value="Bact_Antivir_Def_Nuclease"/>
</dbReference>
<organism evidence="2 3">
    <name type="scientific">Mannheimia granulomatis</name>
    <dbReference type="NCBI Taxonomy" id="85402"/>
    <lineage>
        <taxon>Bacteria</taxon>
        <taxon>Pseudomonadati</taxon>
        <taxon>Pseudomonadota</taxon>
        <taxon>Gammaproteobacteria</taxon>
        <taxon>Pasteurellales</taxon>
        <taxon>Pasteurellaceae</taxon>
        <taxon>Mannheimia</taxon>
    </lineage>
</organism>
<dbReference type="EMBL" id="JANJ01000002">
    <property type="protein sequence ID" value="EXI62812.1"/>
    <property type="molecule type" value="Genomic_DNA"/>
</dbReference>
<evidence type="ECO:0000313" key="2">
    <source>
        <dbReference type="EMBL" id="EXI62812.1"/>
    </source>
</evidence>
<name>A0A011NE26_9PAST</name>
<evidence type="ECO:0000259" key="1">
    <source>
        <dbReference type="SMART" id="SM00382"/>
    </source>
</evidence>
<dbReference type="Proteomes" id="UP000054123">
    <property type="component" value="Unassembled WGS sequence"/>
</dbReference>
<sequence length="577" mass="66950">MSKTTQPTVLKTMHIQNFRNLQDVEIEFGTRITVISGKNGTAKSTILGLIAQVFNFDKDYVKNTDLNYQTLNGKKFKSDFSEHFRLSEKYDRPGDMNVGYQVYDAYFGQEIPNLRLGLYDYKDRKHRTVVRNNLPTPYSKNTSRNVTHPVIYLNLKRLYPIAERDESVVDNGYLIQYKDEFISVCSEIIGKSNNSITSTKGSIINSSVVHGDTYDHKSVSAGEDNIGQIVQALFSFKKLSEDYTDYHGGLLIIDEIDAGLFPFAQDKIIDKLQYYARTYNVQIIVTSHSPIIIEKIFDKSKNNPKEFKNIFLSQAHGVLEIKKDYQWTDIYADLFITTKVKSGNIVFPEVNVYFEDGEAYDFFNRLVTSRKIKKVIKMLKDVSMGCDNYHYLISKNIPEFEHKSIIVLDGDEAKSDKKKHKKTFSTQKNIATLPTIQPPDRLLFKFLFELPPNDDFWHNTLGFTKEVFFNTGPAQAIINRLKLTNDNIYNFDHIVEQDLNDQTKGGLREMFKTFYKDERLQQMIANKSTCPFAYFLRKNPNYVQEFNRKFIECLKYVLQYGFGEQKSKIESYFNVQA</sequence>
<feature type="domain" description="AAA+ ATPase" evidence="1">
    <location>
        <begin position="29"/>
        <end position="307"/>
    </location>
</feature>
<evidence type="ECO:0000313" key="3">
    <source>
        <dbReference type="Proteomes" id="UP000054123"/>
    </source>
</evidence>
<dbReference type="SMART" id="SM00382">
    <property type="entry name" value="AAA"/>
    <property type="match status" value="1"/>
</dbReference>
<gene>
    <name evidence="2" type="ORF">AK33_03450</name>
</gene>
<dbReference type="PATRIC" id="fig|1450449.3.peg.662"/>
<keyword evidence="3" id="KW-1185">Reference proteome</keyword>
<dbReference type="InterPro" id="IPR027417">
    <property type="entry name" value="P-loop_NTPase"/>
</dbReference>
<dbReference type="SUPFAM" id="SSF52540">
    <property type="entry name" value="P-loop containing nucleoside triphosphate hydrolases"/>
    <property type="match status" value="1"/>
</dbReference>
<reference evidence="2 3" key="1">
    <citation type="journal article" date="2014" name="Genome Announc.">
        <title>Genome Sequence of a Presumptive Mannheimia haemolytica Strain with an A1/A6-Cross-Reactive Serotype from a White-Tailed Deer (Odocoileus virginianus).</title>
        <authorList>
            <person name="Lawrence P.K."/>
            <person name="Bey R.F."/>
            <person name="Wiener B."/>
            <person name="Kittichotirat W."/>
            <person name="Bumgarner R.E."/>
        </authorList>
    </citation>
    <scope>NUCLEOTIDE SEQUENCE [LARGE SCALE GENOMIC DNA]</scope>
    <source>
        <strain evidence="2 3">PKL10</strain>
    </source>
</reference>
<comment type="caution">
    <text evidence="2">The sequence shown here is derived from an EMBL/GenBank/DDBJ whole genome shotgun (WGS) entry which is preliminary data.</text>
</comment>
<proteinExistence type="predicted"/>
<dbReference type="InterPro" id="IPR003593">
    <property type="entry name" value="AAA+_ATPase"/>
</dbReference>
<accession>A0A011NE26</accession>
<dbReference type="PANTHER" id="PTHR43581:SF4">
    <property type="entry name" value="ATP_GTP PHOSPHATASE"/>
    <property type="match status" value="1"/>
</dbReference>
<dbReference type="RefSeq" id="WP_042801933.1">
    <property type="nucleotide sequence ID" value="NZ_AVSP01000006.1"/>
</dbReference>
<protein>
    <submittedName>
        <fullName evidence="2">ATPase AAA</fullName>
    </submittedName>
</protein>
<dbReference type="AlphaFoldDB" id="A0A011NE26"/>
<dbReference type="CDD" id="cd00267">
    <property type="entry name" value="ABC_ATPase"/>
    <property type="match status" value="1"/>
</dbReference>
<dbReference type="PANTHER" id="PTHR43581">
    <property type="entry name" value="ATP/GTP PHOSPHATASE"/>
    <property type="match status" value="1"/>
</dbReference>